<dbReference type="EMBL" id="ASHM01073111">
    <property type="protein sequence ID" value="PNX55862.1"/>
    <property type="molecule type" value="Genomic_DNA"/>
</dbReference>
<evidence type="ECO:0000313" key="3">
    <source>
        <dbReference type="EMBL" id="PNX55862.1"/>
    </source>
</evidence>
<reference evidence="2 5" key="1">
    <citation type="journal article" date="2014" name="Am. J. Bot.">
        <title>Genome assembly and annotation for red clover (Trifolium pratense; Fabaceae).</title>
        <authorList>
            <person name="Istvanek J."/>
            <person name="Jaros M."/>
            <person name="Krenek A."/>
            <person name="Repkova J."/>
        </authorList>
    </citation>
    <scope>NUCLEOTIDE SEQUENCE [LARGE SCALE GENOMIC DNA]</scope>
    <source>
        <strain evidence="5">cv. Tatra</strain>
        <tissue evidence="2">Young leaves</tissue>
    </source>
</reference>
<dbReference type="AlphaFoldDB" id="A0A2K3JKD2"/>
<dbReference type="EMBL" id="ASHM01066057">
    <property type="protein sequence ID" value="PNX91385.1"/>
    <property type="molecule type" value="Genomic_DNA"/>
</dbReference>
<dbReference type="EMBL" id="ASHM01068145">
    <property type="protein sequence ID" value="PNX54488.1"/>
    <property type="molecule type" value="Genomic_DNA"/>
</dbReference>
<organism evidence="2 5">
    <name type="scientific">Trifolium pratense</name>
    <name type="common">Red clover</name>
    <dbReference type="NCBI Taxonomy" id="57577"/>
    <lineage>
        <taxon>Eukaryota</taxon>
        <taxon>Viridiplantae</taxon>
        <taxon>Streptophyta</taxon>
        <taxon>Embryophyta</taxon>
        <taxon>Tracheophyta</taxon>
        <taxon>Spermatophyta</taxon>
        <taxon>Magnoliopsida</taxon>
        <taxon>eudicotyledons</taxon>
        <taxon>Gunneridae</taxon>
        <taxon>Pentapetalae</taxon>
        <taxon>rosids</taxon>
        <taxon>fabids</taxon>
        <taxon>Fabales</taxon>
        <taxon>Fabaceae</taxon>
        <taxon>Papilionoideae</taxon>
        <taxon>50 kb inversion clade</taxon>
        <taxon>NPAAA clade</taxon>
        <taxon>Hologalegina</taxon>
        <taxon>IRL clade</taxon>
        <taxon>Trifolieae</taxon>
        <taxon>Trifolium</taxon>
    </lineage>
</organism>
<accession>A0A2K3JKD2</accession>
<name>A0A2K3JKD2_TRIPR</name>
<feature type="compositionally biased region" description="Basic and acidic residues" evidence="1">
    <location>
        <begin position="1"/>
        <end position="11"/>
    </location>
</feature>
<dbReference type="Proteomes" id="UP000236291">
    <property type="component" value="Unassembled WGS sequence"/>
</dbReference>
<sequence>MVTSEEQHADMLGHSGNSATMTRENHQWPVPALRVFKCNVVASIFREYNCDGAGMCVEDDNGNFIRAHTLWRFGSPLPHEAEAWGLKIAII</sequence>
<protein>
    <recommendedName>
        <fullName evidence="6">RNase H type-1 domain-containing protein</fullName>
    </recommendedName>
</protein>
<gene>
    <name evidence="4" type="ORF">L195_g047516</name>
    <name evidence="2" type="ORF">L195_g048107</name>
    <name evidence="3" type="ORF">L195_g049495</name>
</gene>
<evidence type="ECO:0000256" key="1">
    <source>
        <dbReference type="SAM" id="MobiDB-lite"/>
    </source>
</evidence>
<comment type="caution">
    <text evidence="2">The sequence shown here is derived from an EMBL/GenBank/DDBJ whole genome shotgun (WGS) entry which is preliminary data.</text>
</comment>
<evidence type="ECO:0000313" key="4">
    <source>
        <dbReference type="EMBL" id="PNX91385.1"/>
    </source>
</evidence>
<reference evidence="2 5" key="2">
    <citation type="journal article" date="2017" name="Front. Plant Sci.">
        <title>Gene Classification and Mining of Molecular Markers Useful in Red Clover (Trifolium pratense) Breeding.</title>
        <authorList>
            <person name="Istvanek J."/>
            <person name="Dluhosova J."/>
            <person name="Dluhos P."/>
            <person name="Patkova L."/>
            <person name="Nedelnik J."/>
            <person name="Repkova J."/>
        </authorList>
    </citation>
    <scope>NUCLEOTIDE SEQUENCE [LARGE SCALE GENOMIC DNA]</scope>
    <source>
        <strain evidence="5">cv. Tatra</strain>
        <tissue evidence="2">Young leaves</tissue>
    </source>
</reference>
<evidence type="ECO:0008006" key="6">
    <source>
        <dbReference type="Google" id="ProtNLM"/>
    </source>
</evidence>
<feature type="region of interest" description="Disordered" evidence="1">
    <location>
        <begin position="1"/>
        <end position="23"/>
    </location>
</feature>
<evidence type="ECO:0000313" key="5">
    <source>
        <dbReference type="Proteomes" id="UP000236291"/>
    </source>
</evidence>
<evidence type="ECO:0000313" key="2">
    <source>
        <dbReference type="EMBL" id="PNX54488.1"/>
    </source>
</evidence>
<proteinExistence type="predicted"/>